<gene>
    <name evidence="1" type="ORF">EC910_11817</name>
</gene>
<evidence type="ECO:0000313" key="1">
    <source>
        <dbReference type="EMBL" id="TCW49987.1"/>
    </source>
</evidence>
<dbReference type="Proteomes" id="UP000295285">
    <property type="component" value="Unassembled WGS sequence"/>
</dbReference>
<accession>A0A4R4B6J6</accession>
<evidence type="ECO:0000313" key="2">
    <source>
        <dbReference type="Proteomes" id="UP000295285"/>
    </source>
</evidence>
<dbReference type="EMBL" id="SMDG01000018">
    <property type="protein sequence ID" value="TCW49987.1"/>
    <property type="molecule type" value="Genomic_DNA"/>
</dbReference>
<organism evidence="1 2">
    <name type="scientific">Bacillus thuringiensis</name>
    <dbReference type="NCBI Taxonomy" id="1428"/>
    <lineage>
        <taxon>Bacteria</taxon>
        <taxon>Bacillati</taxon>
        <taxon>Bacillota</taxon>
        <taxon>Bacilli</taxon>
        <taxon>Bacillales</taxon>
        <taxon>Bacillaceae</taxon>
        <taxon>Bacillus</taxon>
        <taxon>Bacillus cereus group</taxon>
    </lineage>
</organism>
<proteinExistence type="predicted"/>
<name>A0A4R4B6J6_BACTU</name>
<reference evidence="1 2" key="1">
    <citation type="submission" date="2019-03" db="EMBL/GenBank/DDBJ databases">
        <title>Above-ground endophytic microbial communities from plants in different locations in the United States.</title>
        <authorList>
            <person name="Frank C."/>
        </authorList>
    </citation>
    <scope>NUCLEOTIDE SEQUENCE [LARGE SCALE GENOMIC DNA]</scope>
    <source>
        <strain evidence="1 2">LP_2_YM</strain>
    </source>
</reference>
<sequence length="42" mass="4562">MSPVASLIRTRRTSPWFKGNKSVLADVALTPEPPPTRVSIAN</sequence>
<dbReference type="AlphaFoldDB" id="A0A4R4B6J6"/>
<protein>
    <submittedName>
        <fullName evidence="1">Uncharacterized protein</fullName>
    </submittedName>
</protein>
<comment type="caution">
    <text evidence="1">The sequence shown here is derived from an EMBL/GenBank/DDBJ whole genome shotgun (WGS) entry which is preliminary data.</text>
</comment>